<accession>A0A9N7R941</accession>
<feature type="region of interest" description="Disordered" evidence="1">
    <location>
        <begin position="28"/>
        <end position="59"/>
    </location>
</feature>
<proteinExistence type="predicted"/>
<feature type="compositionally biased region" description="Polar residues" evidence="1">
    <location>
        <begin position="38"/>
        <end position="59"/>
    </location>
</feature>
<reference evidence="2" key="1">
    <citation type="submission" date="2019-12" db="EMBL/GenBank/DDBJ databases">
        <authorList>
            <person name="Scholes J."/>
        </authorList>
    </citation>
    <scope>NUCLEOTIDE SEQUENCE</scope>
</reference>
<name>A0A9N7R941_STRHE</name>
<evidence type="ECO:0000256" key="1">
    <source>
        <dbReference type="SAM" id="MobiDB-lite"/>
    </source>
</evidence>
<dbReference type="EMBL" id="CACSLK010014283">
    <property type="protein sequence ID" value="CAA0816823.1"/>
    <property type="molecule type" value="Genomic_DNA"/>
</dbReference>
<protein>
    <submittedName>
        <fullName evidence="2">Uncharacterized protein</fullName>
    </submittedName>
</protein>
<evidence type="ECO:0000313" key="3">
    <source>
        <dbReference type="Proteomes" id="UP001153555"/>
    </source>
</evidence>
<sequence length="93" mass="10445">MRAKDQLAQILLIDHSSRSVESHWPVEPAAPGLMGSPSPFQFPNYTNTSPQSSIDSINDQEIQSRDEYLVDERRASRTDLSELQALALRMMNG</sequence>
<dbReference type="Proteomes" id="UP001153555">
    <property type="component" value="Unassembled WGS sequence"/>
</dbReference>
<comment type="caution">
    <text evidence="2">The sequence shown here is derived from an EMBL/GenBank/DDBJ whole genome shotgun (WGS) entry which is preliminary data.</text>
</comment>
<gene>
    <name evidence="2" type="ORF">SHERM_16689</name>
</gene>
<organism evidence="2 3">
    <name type="scientific">Striga hermonthica</name>
    <name type="common">Purple witchweed</name>
    <name type="synonym">Buchnera hermonthica</name>
    <dbReference type="NCBI Taxonomy" id="68872"/>
    <lineage>
        <taxon>Eukaryota</taxon>
        <taxon>Viridiplantae</taxon>
        <taxon>Streptophyta</taxon>
        <taxon>Embryophyta</taxon>
        <taxon>Tracheophyta</taxon>
        <taxon>Spermatophyta</taxon>
        <taxon>Magnoliopsida</taxon>
        <taxon>eudicotyledons</taxon>
        <taxon>Gunneridae</taxon>
        <taxon>Pentapetalae</taxon>
        <taxon>asterids</taxon>
        <taxon>lamiids</taxon>
        <taxon>Lamiales</taxon>
        <taxon>Orobanchaceae</taxon>
        <taxon>Buchnereae</taxon>
        <taxon>Striga</taxon>
    </lineage>
</organism>
<evidence type="ECO:0000313" key="2">
    <source>
        <dbReference type="EMBL" id="CAA0816823.1"/>
    </source>
</evidence>
<dbReference type="AlphaFoldDB" id="A0A9N7R941"/>
<keyword evidence="3" id="KW-1185">Reference proteome</keyword>